<dbReference type="PANTHER" id="PTHR30349">
    <property type="entry name" value="PHAGE INTEGRASE-RELATED"/>
    <property type="match status" value="1"/>
</dbReference>
<dbReference type="InterPro" id="IPR011010">
    <property type="entry name" value="DNA_brk_join_enz"/>
</dbReference>
<comment type="caution">
    <text evidence="6">The sequence shown here is derived from an EMBL/GenBank/DDBJ whole genome shotgun (WGS) entry which is preliminary data.</text>
</comment>
<feature type="region of interest" description="Disordered" evidence="4">
    <location>
        <begin position="1"/>
        <end position="25"/>
    </location>
</feature>
<dbReference type="CDD" id="cd00397">
    <property type="entry name" value="DNA_BRE_C"/>
    <property type="match status" value="1"/>
</dbReference>
<dbReference type="SUPFAM" id="SSF56349">
    <property type="entry name" value="DNA breaking-rejoining enzymes"/>
    <property type="match status" value="1"/>
</dbReference>
<evidence type="ECO:0000256" key="3">
    <source>
        <dbReference type="ARBA" id="ARBA00023172"/>
    </source>
</evidence>
<keyword evidence="3" id="KW-0233">DNA recombination</keyword>
<dbReference type="OrthoDB" id="9074218at2"/>
<name>A0A1A9N1I1_9BURK</name>
<dbReference type="AlphaFoldDB" id="A0A1A9N1I1"/>
<dbReference type="InterPro" id="IPR013762">
    <property type="entry name" value="Integrase-like_cat_sf"/>
</dbReference>
<dbReference type="GO" id="GO:0003677">
    <property type="term" value="F:DNA binding"/>
    <property type="evidence" value="ECO:0007669"/>
    <property type="project" value="InterPro"/>
</dbReference>
<dbReference type="InterPro" id="IPR002104">
    <property type="entry name" value="Integrase_catalytic"/>
</dbReference>
<dbReference type="InterPro" id="IPR050090">
    <property type="entry name" value="Tyrosine_recombinase_XerCD"/>
</dbReference>
<accession>A0A1A9N1I1</accession>
<dbReference type="GO" id="GO:0006310">
    <property type="term" value="P:DNA recombination"/>
    <property type="evidence" value="ECO:0007669"/>
    <property type="project" value="UniProtKB-KW"/>
</dbReference>
<dbReference type="Proteomes" id="UP000078116">
    <property type="component" value="Unassembled WGS sequence"/>
</dbReference>
<sequence length="411" mass="45956">MKSPDRSEPDTAVAAVASRPAVRPLSRSNRLDSPILPADLSDEDVVARWLAAKATGRGRLATTTLAQYRTEAERLFWYARQVNTPISAWGLDEFSAYIGFLHAPAPWAIRKPGVRRGSPDWRPFLGPLTDRSAGQTQKIVTSLFDWLRDVGYLQLNPATGLPTVGRGDPAKQARFLSPDDTALLREAIAGRPAANSSREARLAMARDLFAVDLFERTGLRTTEVVQCRMGHVRIEPVTQALKREFPDAPPVQWLLRVERGKGGKARWVPFGEIALSLQAYRIAFGLPPVPLPDEDLPLLLSVRRSRWGELRGIRSRTAIWKLVTRLCSETLAYARAHGRRVDADRFERASTHWLRHTYAKGLAQAVRDGLDASAALENMGHRDLRTFRQYVDDEPLKRALATQLARARAPR</sequence>
<dbReference type="STRING" id="1462993.A6V36_37005"/>
<dbReference type="Pfam" id="PF00589">
    <property type="entry name" value="Phage_integrase"/>
    <property type="match status" value="1"/>
</dbReference>
<dbReference type="Gene3D" id="1.10.443.10">
    <property type="entry name" value="Intergrase catalytic core"/>
    <property type="match status" value="1"/>
</dbReference>
<evidence type="ECO:0000259" key="5">
    <source>
        <dbReference type="PROSITE" id="PS51898"/>
    </source>
</evidence>
<keyword evidence="2" id="KW-0229">DNA integration</keyword>
<dbReference type="PANTHER" id="PTHR30349:SF77">
    <property type="entry name" value="TYROSINE RECOMBINASE XERC"/>
    <property type="match status" value="1"/>
</dbReference>
<gene>
    <name evidence="6" type="ORF">A6V37_33070</name>
</gene>
<reference evidence="6 7" key="1">
    <citation type="submission" date="2016-04" db="EMBL/GenBank/DDBJ databases">
        <title>Reclassification of Paraburkholderia panaciterrae (Farh et al. 2015) Dobritsa &amp; Samadpour 2016 as a later homotypic synonym of Paraburkholderia ginsengiterrae (Farh et al. 2015) Dobritsa &amp; Samadpour 2016.</title>
        <authorList>
            <person name="Dobritsa A.P."/>
            <person name="Kutumbaka K."/>
            <person name="Samadpour M."/>
        </authorList>
    </citation>
    <scope>NUCLEOTIDE SEQUENCE [LARGE SCALE GENOMIC DNA]</scope>
    <source>
        <strain evidence="6 7">DCY85</strain>
    </source>
</reference>
<dbReference type="EMBL" id="LXKA01000342">
    <property type="protein sequence ID" value="OAJ55315.1"/>
    <property type="molecule type" value="Genomic_DNA"/>
</dbReference>
<dbReference type="GO" id="GO:0005737">
    <property type="term" value="C:cytoplasm"/>
    <property type="evidence" value="ECO:0007669"/>
    <property type="project" value="UniProtKB-SubCell"/>
</dbReference>
<dbReference type="RefSeq" id="WP_064286562.1">
    <property type="nucleotide sequence ID" value="NZ_LXKA01000342.1"/>
</dbReference>
<evidence type="ECO:0000256" key="4">
    <source>
        <dbReference type="SAM" id="MobiDB-lite"/>
    </source>
</evidence>
<feature type="domain" description="Tyr recombinase" evidence="5">
    <location>
        <begin position="171"/>
        <end position="405"/>
    </location>
</feature>
<protein>
    <recommendedName>
        <fullName evidence="5">Tyr recombinase domain-containing protein</fullName>
    </recommendedName>
</protein>
<evidence type="ECO:0000313" key="7">
    <source>
        <dbReference type="Proteomes" id="UP000078116"/>
    </source>
</evidence>
<comment type="subcellular location">
    <subcellularLocation>
        <location evidence="1">Cytoplasm</location>
    </subcellularLocation>
</comment>
<organism evidence="6 7">
    <name type="scientific">Paraburkholderia ginsengiterrae</name>
    <dbReference type="NCBI Taxonomy" id="1462993"/>
    <lineage>
        <taxon>Bacteria</taxon>
        <taxon>Pseudomonadati</taxon>
        <taxon>Pseudomonadota</taxon>
        <taxon>Betaproteobacteria</taxon>
        <taxon>Burkholderiales</taxon>
        <taxon>Burkholderiaceae</taxon>
        <taxon>Paraburkholderia</taxon>
    </lineage>
</organism>
<dbReference type="PROSITE" id="PS51898">
    <property type="entry name" value="TYR_RECOMBINASE"/>
    <property type="match status" value="1"/>
</dbReference>
<feature type="compositionally biased region" description="Low complexity" evidence="4">
    <location>
        <begin position="12"/>
        <end position="24"/>
    </location>
</feature>
<proteinExistence type="predicted"/>
<dbReference type="GO" id="GO:0015074">
    <property type="term" value="P:DNA integration"/>
    <property type="evidence" value="ECO:0007669"/>
    <property type="project" value="UniProtKB-KW"/>
</dbReference>
<evidence type="ECO:0000313" key="6">
    <source>
        <dbReference type="EMBL" id="OAJ55315.1"/>
    </source>
</evidence>
<evidence type="ECO:0000256" key="1">
    <source>
        <dbReference type="ARBA" id="ARBA00004496"/>
    </source>
</evidence>
<evidence type="ECO:0000256" key="2">
    <source>
        <dbReference type="ARBA" id="ARBA00022908"/>
    </source>
</evidence>